<dbReference type="CDD" id="cd00130">
    <property type="entry name" value="PAS"/>
    <property type="match status" value="3"/>
</dbReference>
<dbReference type="EC" id="2.7.13.3" evidence="2"/>
<sequence>MFLLDVNGYIISWNTGAEAIKQYKAEEIIGKHFSVFYTPVDKARDYPSMELKEARAAGKYEEEGWRVKKDGTVFWANVIITPVYDKENKLIGYSKITRNLSERKKAEDDLYKAYEELKESEERFRLLIDGVNDYAIIMLDPAGNVSSWNEGARRLKGYEAHEILGKYFAKFYSREAIQQGFPDYELKQATKNGRFEDEGWRYKKDGSAFWANTVLAPIYNAKKELVGFSKITRDLTERKKLEQQLFRINEDLKESEEKSRLLIDSVKDYSILMLNPDGIIMSWNSGAERIKGYKASEIIGKHFSIFYNREAIASGFPQFELKTALANGQFEDEGWRIRKDGSAFWANVVISPIYNLDKRLLGFAKITRDMTEHRRNEELMRRNSELMRINNELDSFVYTASHDLKSPIVNLEGLISALEEDLGPDAAKHQMLLSRMGGAINTLKNVINDLSDVTKLQHVKEAPENVNIQGMVEEVKESLSDVIAASKAEIEVNLVGFDNLRYPRKNLRSIIFNLVSNAIKYADPQRAPKVVVTTSVSETGDCVLSVKDNGLGIAENQLDKIFAMFKRVHDHVEGSGIGLYLVKKILDNSGDKITVKSELGKGTEFNVYFLKQESTAS</sequence>
<dbReference type="NCBIfam" id="TIGR00229">
    <property type="entry name" value="sensory_box"/>
    <property type="match status" value="3"/>
</dbReference>
<evidence type="ECO:0000256" key="4">
    <source>
        <dbReference type="ARBA" id="ARBA00022679"/>
    </source>
</evidence>
<dbReference type="PROSITE" id="PS50112">
    <property type="entry name" value="PAS"/>
    <property type="match status" value="3"/>
</dbReference>
<keyword evidence="10" id="KW-1185">Reference proteome</keyword>
<comment type="catalytic activity">
    <reaction evidence="1">
        <text>ATP + protein L-histidine = ADP + protein N-phospho-L-histidine.</text>
        <dbReference type="EC" id="2.7.13.3"/>
    </reaction>
</comment>
<dbReference type="CDD" id="cd00082">
    <property type="entry name" value="HisKA"/>
    <property type="match status" value="1"/>
</dbReference>
<dbReference type="InterPro" id="IPR004358">
    <property type="entry name" value="Sig_transdc_His_kin-like_C"/>
</dbReference>
<dbReference type="SMART" id="SM00086">
    <property type="entry name" value="PAC"/>
    <property type="match status" value="3"/>
</dbReference>
<dbReference type="Gene3D" id="1.10.287.130">
    <property type="match status" value="1"/>
</dbReference>
<dbReference type="Pfam" id="PF00512">
    <property type="entry name" value="HisKA"/>
    <property type="match status" value="1"/>
</dbReference>
<feature type="domain" description="PAC" evidence="8">
    <location>
        <begin position="330"/>
        <end position="382"/>
    </location>
</feature>
<dbReference type="InterPro" id="IPR036890">
    <property type="entry name" value="HATPase_C_sf"/>
</dbReference>
<dbReference type="PROSITE" id="PS50113">
    <property type="entry name" value="PAC"/>
    <property type="match status" value="3"/>
</dbReference>
<reference evidence="9 10" key="1">
    <citation type="journal article" date="2015" name="Sci. Rep.">
        <title>Unraveling adaptation of Pontibacter korlensis to radiation and infertility in desert through complete genome and comparative transcriptomic analysis.</title>
        <authorList>
            <person name="Dai J."/>
            <person name="Dai W."/>
            <person name="Qiu C."/>
            <person name="Yang Z."/>
            <person name="Zhang Y."/>
            <person name="Zhou M."/>
            <person name="Zhang L."/>
            <person name="Fang C."/>
            <person name="Gao Q."/>
            <person name="Yang Q."/>
            <person name="Li X."/>
            <person name="Wang Z."/>
            <person name="Wang Z."/>
            <person name="Jia Z."/>
            <person name="Chen X."/>
        </authorList>
    </citation>
    <scope>NUCLEOTIDE SEQUENCE [LARGE SCALE GENOMIC DNA]</scope>
    <source>
        <strain evidence="9 10">X14-1T</strain>
    </source>
</reference>
<dbReference type="PANTHER" id="PTHR43304">
    <property type="entry name" value="PHYTOCHROME-LIKE PROTEIN CPH1"/>
    <property type="match status" value="1"/>
</dbReference>
<evidence type="ECO:0000256" key="5">
    <source>
        <dbReference type="ARBA" id="ARBA00022777"/>
    </source>
</evidence>
<name>A0A0E3V030_9BACT</name>
<dbReference type="STRING" id="400092.PKOR_20270"/>
<dbReference type="InterPro" id="IPR036097">
    <property type="entry name" value="HisK_dim/P_sf"/>
</dbReference>
<dbReference type="PROSITE" id="PS50109">
    <property type="entry name" value="HIS_KIN"/>
    <property type="match status" value="1"/>
</dbReference>
<dbReference type="SMART" id="SM00387">
    <property type="entry name" value="HATPase_c"/>
    <property type="match status" value="1"/>
</dbReference>
<accession>A0A0E3V030</accession>
<evidence type="ECO:0000259" key="6">
    <source>
        <dbReference type="PROSITE" id="PS50109"/>
    </source>
</evidence>
<keyword evidence="4" id="KW-0808">Transferase</keyword>
<dbReference type="HOGENOM" id="CLU_000445_114_71_10"/>
<evidence type="ECO:0000313" key="9">
    <source>
        <dbReference type="EMBL" id="AKD05856.1"/>
    </source>
</evidence>
<evidence type="ECO:0000259" key="7">
    <source>
        <dbReference type="PROSITE" id="PS50112"/>
    </source>
</evidence>
<dbReference type="InterPro" id="IPR003594">
    <property type="entry name" value="HATPase_dom"/>
</dbReference>
<feature type="domain" description="Histidine kinase" evidence="6">
    <location>
        <begin position="399"/>
        <end position="613"/>
    </location>
</feature>
<dbReference type="InterPro" id="IPR035965">
    <property type="entry name" value="PAS-like_dom_sf"/>
</dbReference>
<proteinExistence type="predicted"/>
<dbReference type="Proteomes" id="UP000033109">
    <property type="component" value="Chromosome"/>
</dbReference>
<keyword evidence="5" id="KW-0418">Kinase</keyword>
<evidence type="ECO:0000256" key="3">
    <source>
        <dbReference type="ARBA" id="ARBA00022553"/>
    </source>
</evidence>
<dbReference type="PATRIC" id="fig|400092.3.peg.4445"/>
<dbReference type="InterPro" id="IPR005467">
    <property type="entry name" value="His_kinase_dom"/>
</dbReference>
<dbReference type="InterPro" id="IPR000700">
    <property type="entry name" value="PAS-assoc_C"/>
</dbReference>
<dbReference type="Pfam" id="PF13426">
    <property type="entry name" value="PAS_9"/>
    <property type="match status" value="3"/>
</dbReference>
<dbReference type="SMART" id="SM00388">
    <property type="entry name" value="HisKA"/>
    <property type="match status" value="1"/>
</dbReference>
<evidence type="ECO:0000313" key="10">
    <source>
        <dbReference type="Proteomes" id="UP000033109"/>
    </source>
</evidence>
<keyword evidence="3" id="KW-0597">Phosphoprotein</keyword>
<evidence type="ECO:0000256" key="2">
    <source>
        <dbReference type="ARBA" id="ARBA00012438"/>
    </source>
</evidence>
<feature type="domain" description="PAC" evidence="8">
    <location>
        <begin position="195"/>
        <end position="247"/>
    </location>
</feature>
<dbReference type="SUPFAM" id="SSF55874">
    <property type="entry name" value="ATPase domain of HSP90 chaperone/DNA topoisomerase II/histidine kinase"/>
    <property type="match status" value="1"/>
</dbReference>
<dbReference type="KEGG" id="pko:PKOR_20270"/>
<dbReference type="AlphaFoldDB" id="A0A0E3V030"/>
<protein>
    <recommendedName>
        <fullName evidence="2">histidine kinase</fullName>
        <ecNumber evidence="2">2.7.13.3</ecNumber>
    </recommendedName>
</protein>
<evidence type="ECO:0000259" key="8">
    <source>
        <dbReference type="PROSITE" id="PS50113"/>
    </source>
</evidence>
<feature type="domain" description="PAS" evidence="7">
    <location>
        <begin position="1"/>
        <end position="31"/>
    </location>
</feature>
<dbReference type="Gene3D" id="3.30.450.20">
    <property type="entry name" value="PAS domain"/>
    <property type="match status" value="3"/>
</dbReference>
<gene>
    <name evidence="9" type="ORF">PKOR_20270</name>
</gene>
<dbReference type="PRINTS" id="PR00344">
    <property type="entry name" value="BCTRLSENSOR"/>
</dbReference>
<dbReference type="InterPro" id="IPR052162">
    <property type="entry name" value="Sensor_kinase/Photoreceptor"/>
</dbReference>
<dbReference type="SUPFAM" id="SSF47384">
    <property type="entry name" value="Homodimeric domain of signal transducing histidine kinase"/>
    <property type="match status" value="1"/>
</dbReference>
<dbReference type="GO" id="GO:0000155">
    <property type="term" value="F:phosphorelay sensor kinase activity"/>
    <property type="evidence" value="ECO:0007669"/>
    <property type="project" value="InterPro"/>
</dbReference>
<organism evidence="9 10">
    <name type="scientific">Pontibacter korlensis</name>
    <dbReference type="NCBI Taxonomy" id="400092"/>
    <lineage>
        <taxon>Bacteria</taxon>
        <taxon>Pseudomonadati</taxon>
        <taxon>Bacteroidota</taxon>
        <taxon>Cytophagia</taxon>
        <taxon>Cytophagales</taxon>
        <taxon>Hymenobacteraceae</taxon>
        <taxon>Pontibacter</taxon>
    </lineage>
</organism>
<dbReference type="EMBL" id="CP009621">
    <property type="protein sequence ID" value="AKD05856.1"/>
    <property type="molecule type" value="Genomic_DNA"/>
</dbReference>
<dbReference type="SMART" id="SM00091">
    <property type="entry name" value="PAS"/>
    <property type="match status" value="2"/>
</dbReference>
<feature type="domain" description="PAC" evidence="8">
    <location>
        <begin position="60"/>
        <end position="112"/>
    </location>
</feature>
<dbReference type="SUPFAM" id="SSF55785">
    <property type="entry name" value="PYP-like sensor domain (PAS domain)"/>
    <property type="match status" value="3"/>
</dbReference>
<dbReference type="InterPro" id="IPR003661">
    <property type="entry name" value="HisK_dim/P_dom"/>
</dbReference>
<evidence type="ECO:0000256" key="1">
    <source>
        <dbReference type="ARBA" id="ARBA00000085"/>
    </source>
</evidence>
<dbReference type="PANTHER" id="PTHR43304:SF1">
    <property type="entry name" value="PAC DOMAIN-CONTAINING PROTEIN"/>
    <property type="match status" value="1"/>
</dbReference>
<dbReference type="Pfam" id="PF02518">
    <property type="entry name" value="HATPase_c"/>
    <property type="match status" value="1"/>
</dbReference>
<feature type="domain" description="PAS" evidence="7">
    <location>
        <begin position="255"/>
        <end position="301"/>
    </location>
</feature>
<dbReference type="Gene3D" id="3.30.565.10">
    <property type="entry name" value="Histidine kinase-like ATPase, C-terminal domain"/>
    <property type="match status" value="1"/>
</dbReference>
<feature type="domain" description="PAS" evidence="7">
    <location>
        <begin position="120"/>
        <end position="166"/>
    </location>
</feature>
<dbReference type="InterPro" id="IPR001610">
    <property type="entry name" value="PAC"/>
</dbReference>
<dbReference type="InterPro" id="IPR000014">
    <property type="entry name" value="PAS"/>
</dbReference>